<name>A0A392TML3_9FABA</name>
<dbReference type="EMBL" id="LXQA010598831">
    <property type="protein sequence ID" value="MCI61380.1"/>
    <property type="molecule type" value="Genomic_DNA"/>
</dbReference>
<feature type="non-terminal residue" evidence="2">
    <location>
        <position position="1"/>
    </location>
</feature>
<proteinExistence type="predicted"/>
<comment type="caution">
    <text evidence="2">The sequence shown here is derived from an EMBL/GenBank/DDBJ whole genome shotgun (WGS) entry which is preliminary data.</text>
</comment>
<organism evidence="2 3">
    <name type="scientific">Trifolium medium</name>
    <dbReference type="NCBI Taxonomy" id="97028"/>
    <lineage>
        <taxon>Eukaryota</taxon>
        <taxon>Viridiplantae</taxon>
        <taxon>Streptophyta</taxon>
        <taxon>Embryophyta</taxon>
        <taxon>Tracheophyta</taxon>
        <taxon>Spermatophyta</taxon>
        <taxon>Magnoliopsida</taxon>
        <taxon>eudicotyledons</taxon>
        <taxon>Gunneridae</taxon>
        <taxon>Pentapetalae</taxon>
        <taxon>rosids</taxon>
        <taxon>fabids</taxon>
        <taxon>Fabales</taxon>
        <taxon>Fabaceae</taxon>
        <taxon>Papilionoideae</taxon>
        <taxon>50 kb inversion clade</taxon>
        <taxon>NPAAA clade</taxon>
        <taxon>Hologalegina</taxon>
        <taxon>IRL clade</taxon>
        <taxon>Trifolieae</taxon>
        <taxon>Trifolium</taxon>
    </lineage>
</organism>
<keyword evidence="3" id="KW-1185">Reference proteome</keyword>
<evidence type="ECO:0000313" key="2">
    <source>
        <dbReference type="EMBL" id="MCI61380.1"/>
    </source>
</evidence>
<dbReference type="AlphaFoldDB" id="A0A392TML3"/>
<feature type="region of interest" description="Disordered" evidence="1">
    <location>
        <begin position="23"/>
        <end position="61"/>
    </location>
</feature>
<accession>A0A392TML3</accession>
<evidence type="ECO:0000256" key="1">
    <source>
        <dbReference type="SAM" id="MobiDB-lite"/>
    </source>
</evidence>
<reference evidence="2 3" key="1">
    <citation type="journal article" date="2018" name="Front. Plant Sci.">
        <title>Red Clover (Trifolium pratense) and Zigzag Clover (T. medium) - A Picture of Genomic Similarities and Differences.</title>
        <authorList>
            <person name="Dluhosova J."/>
            <person name="Istvanek J."/>
            <person name="Nedelnik J."/>
            <person name="Repkova J."/>
        </authorList>
    </citation>
    <scope>NUCLEOTIDE SEQUENCE [LARGE SCALE GENOMIC DNA]</scope>
    <source>
        <strain evidence="3">cv. 10/8</strain>
        <tissue evidence="2">Leaf</tissue>
    </source>
</reference>
<evidence type="ECO:0000313" key="3">
    <source>
        <dbReference type="Proteomes" id="UP000265520"/>
    </source>
</evidence>
<dbReference type="Proteomes" id="UP000265520">
    <property type="component" value="Unassembled WGS sequence"/>
</dbReference>
<sequence length="61" mass="7015">PRWSQRKRANNWTTRRFLAEARESEQSMMTQRSKGHVLANPAVKERSSLGEQSVAGRAPNY</sequence>
<protein>
    <submittedName>
        <fullName evidence="2">Uncharacterized protein</fullName>
    </submittedName>
</protein>